<keyword evidence="4" id="KW-0472">Membrane</keyword>
<dbReference type="AlphaFoldDB" id="A0A4R2RYC3"/>
<dbReference type="RefSeq" id="WP_131848747.1">
    <property type="nucleotide sequence ID" value="NZ_SLXV01000016.1"/>
</dbReference>
<feature type="transmembrane region" description="Helical" evidence="4">
    <location>
        <begin position="7"/>
        <end position="27"/>
    </location>
</feature>
<keyword evidence="4" id="KW-0812">Transmembrane</keyword>
<evidence type="ECO:0000259" key="5">
    <source>
        <dbReference type="Pfam" id="PF14689"/>
    </source>
</evidence>
<keyword evidence="2" id="KW-0808">Transferase</keyword>
<feature type="transmembrane region" description="Helical" evidence="4">
    <location>
        <begin position="33"/>
        <end position="50"/>
    </location>
</feature>
<protein>
    <submittedName>
        <fullName evidence="6">Sensor kinase SpoOB-type protein</fullName>
    </submittedName>
</protein>
<dbReference type="Proteomes" id="UP000294746">
    <property type="component" value="Unassembled WGS sequence"/>
</dbReference>
<evidence type="ECO:0000256" key="1">
    <source>
        <dbReference type="ARBA" id="ARBA00022553"/>
    </source>
</evidence>
<dbReference type="SUPFAM" id="SSF55890">
    <property type="entry name" value="Sporulation response regulatory protein Spo0B"/>
    <property type="match status" value="1"/>
</dbReference>
<reference evidence="6 7" key="1">
    <citation type="submission" date="2019-03" db="EMBL/GenBank/DDBJ databases">
        <title>Genomic Encyclopedia of Type Strains, Phase IV (KMG-IV): sequencing the most valuable type-strain genomes for metagenomic binning, comparative biology and taxonomic classification.</title>
        <authorList>
            <person name="Goeker M."/>
        </authorList>
    </citation>
    <scope>NUCLEOTIDE SEQUENCE [LARGE SCALE GENOMIC DNA]</scope>
    <source>
        <strain evidence="6 7">DSM 46831</strain>
    </source>
</reference>
<evidence type="ECO:0000313" key="6">
    <source>
        <dbReference type="EMBL" id="TCP68593.1"/>
    </source>
</evidence>
<dbReference type="InterPro" id="IPR016120">
    <property type="entry name" value="Sig_transdc_His_kin_SpoOB"/>
</dbReference>
<organism evidence="6 7">
    <name type="scientific">Baia soyae</name>
    <dbReference type="NCBI Taxonomy" id="1544746"/>
    <lineage>
        <taxon>Bacteria</taxon>
        <taxon>Bacillati</taxon>
        <taxon>Bacillota</taxon>
        <taxon>Bacilli</taxon>
        <taxon>Bacillales</taxon>
        <taxon>Thermoactinomycetaceae</taxon>
        <taxon>Baia</taxon>
    </lineage>
</organism>
<proteinExistence type="predicted"/>
<keyword evidence="4" id="KW-1133">Transmembrane helix</keyword>
<comment type="caution">
    <text evidence="6">The sequence shown here is derived from an EMBL/GenBank/DDBJ whole genome shotgun (WGS) entry which is preliminary data.</text>
</comment>
<dbReference type="OrthoDB" id="2375606at2"/>
<dbReference type="Pfam" id="PF14689">
    <property type="entry name" value="SPOB_a"/>
    <property type="match status" value="1"/>
</dbReference>
<evidence type="ECO:0000256" key="4">
    <source>
        <dbReference type="SAM" id="Phobius"/>
    </source>
</evidence>
<dbReference type="InterPro" id="IPR039506">
    <property type="entry name" value="SPOB_a"/>
</dbReference>
<name>A0A4R2RYC3_9BACL</name>
<gene>
    <name evidence="6" type="ORF">EDD57_11655</name>
</gene>
<dbReference type="Gene3D" id="1.10.287.130">
    <property type="match status" value="1"/>
</dbReference>
<accession>A0A4R2RYC3</accession>
<evidence type="ECO:0000256" key="3">
    <source>
        <dbReference type="ARBA" id="ARBA00022777"/>
    </source>
</evidence>
<dbReference type="GO" id="GO:0000155">
    <property type="term" value="F:phosphorelay sensor kinase activity"/>
    <property type="evidence" value="ECO:0007669"/>
    <property type="project" value="InterPro"/>
</dbReference>
<feature type="domain" description="SpoOB alpha-helical" evidence="5">
    <location>
        <begin position="56"/>
        <end position="113"/>
    </location>
</feature>
<evidence type="ECO:0000256" key="2">
    <source>
        <dbReference type="ARBA" id="ARBA00022679"/>
    </source>
</evidence>
<dbReference type="EMBL" id="SLXV01000016">
    <property type="protein sequence ID" value="TCP68593.1"/>
    <property type="molecule type" value="Genomic_DNA"/>
</dbReference>
<keyword evidence="7" id="KW-1185">Reference proteome</keyword>
<keyword evidence="1" id="KW-0597">Phosphoprotein</keyword>
<evidence type="ECO:0000313" key="7">
    <source>
        <dbReference type="Proteomes" id="UP000294746"/>
    </source>
</evidence>
<keyword evidence="3 6" id="KW-0418">Kinase</keyword>
<sequence>MVERIKEIIVPFLPLGIVFISWTIVTWESWVDLVYLTLALLSWLLGAFMIRYKLETKRETAQAEKLKKILSRIRHDWANHIQMMIFFLQMKKEEEHYRYLKKLAEDVNKEKHIGVFQSPLLATFLLTIGVEHTNWKWHVDISKDIRISLPEEEDLLQMIKSVADWFDQVGQGKYDWAQIQLTLSEEEQVVYVTFEVYDYDHKKIVLPVTDAWDRLEERVSKLGGKISLSRKKQRMIIQHIW</sequence>